<keyword evidence="3" id="KW-1185">Reference proteome</keyword>
<gene>
    <name evidence="2" type="ORF">DFH07DRAFT_1007560</name>
</gene>
<organism evidence="2 3">
    <name type="scientific">Mycena maculata</name>
    <dbReference type="NCBI Taxonomy" id="230809"/>
    <lineage>
        <taxon>Eukaryota</taxon>
        <taxon>Fungi</taxon>
        <taxon>Dikarya</taxon>
        <taxon>Basidiomycota</taxon>
        <taxon>Agaricomycotina</taxon>
        <taxon>Agaricomycetes</taxon>
        <taxon>Agaricomycetidae</taxon>
        <taxon>Agaricales</taxon>
        <taxon>Marasmiineae</taxon>
        <taxon>Mycenaceae</taxon>
        <taxon>Mycena</taxon>
    </lineage>
</organism>
<feature type="region of interest" description="Disordered" evidence="1">
    <location>
        <begin position="181"/>
        <end position="202"/>
    </location>
</feature>
<protein>
    <submittedName>
        <fullName evidence="2">Uncharacterized protein</fullName>
    </submittedName>
</protein>
<dbReference type="AlphaFoldDB" id="A0AAD7HIS0"/>
<reference evidence="2" key="1">
    <citation type="submission" date="2023-03" db="EMBL/GenBank/DDBJ databases">
        <title>Massive genome expansion in bonnet fungi (Mycena s.s.) driven by repeated elements and novel gene families across ecological guilds.</title>
        <authorList>
            <consortium name="Lawrence Berkeley National Laboratory"/>
            <person name="Harder C.B."/>
            <person name="Miyauchi S."/>
            <person name="Viragh M."/>
            <person name="Kuo A."/>
            <person name="Thoen E."/>
            <person name="Andreopoulos B."/>
            <person name="Lu D."/>
            <person name="Skrede I."/>
            <person name="Drula E."/>
            <person name="Henrissat B."/>
            <person name="Morin E."/>
            <person name="Kohler A."/>
            <person name="Barry K."/>
            <person name="LaButti K."/>
            <person name="Morin E."/>
            <person name="Salamov A."/>
            <person name="Lipzen A."/>
            <person name="Mereny Z."/>
            <person name="Hegedus B."/>
            <person name="Baldrian P."/>
            <person name="Stursova M."/>
            <person name="Weitz H."/>
            <person name="Taylor A."/>
            <person name="Grigoriev I.V."/>
            <person name="Nagy L.G."/>
            <person name="Martin F."/>
            <person name="Kauserud H."/>
        </authorList>
    </citation>
    <scope>NUCLEOTIDE SEQUENCE</scope>
    <source>
        <strain evidence="2">CBHHK188m</strain>
    </source>
</reference>
<evidence type="ECO:0000313" key="2">
    <source>
        <dbReference type="EMBL" id="KAJ7721662.1"/>
    </source>
</evidence>
<evidence type="ECO:0000313" key="3">
    <source>
        <dbReference type="Proteomes" id="UP001215280"/>
    </source>
</evidence>
<proteinExistence type="predicted"/>
<name>A0AAD7HIS0_9AGAR</name>
<accession>A0AAD7HIS0</accession>
<dbReference type="EMBL" id="JARJLG010000266">
    <property type="protein sequence ID" value="KAJ7721662.1"/>
    <property type="molecule type" value="Genomic_DNA"/>
</dbReference>
<sequence length="294" mass="32982">MIIDVEGMGTSRQSPQWAWLPRQRLLTDGNYQIEVRWGFTHCPRWESRRAGTEYWEQRSEWPSADISTATGAKSEQIDHKTYHDRALRPDLIVFIRQGSDAGRGRIWRTLARDLAKSFGEEGSERSDWTNQQTGVQLTLLESIESARKVGFKTAREVEDSLETGILDNKSNNLTHRINRKIQRNSNAAAKTRTSGEQDSAAAQAQSNVDEAKAAKKSSAGHLKDMQELLSATEPALRKCGTKKIPEPLLVATSSGQARLFPFFQPVEMFHERLLGNESCTPRHRAGSCVGFDLA</sequence>
<feature type="compositionally biased region" description="Polar residues" evidence="1">
    <location>
        <begin position="183"/>
        <end position="202"/>
    </location>
</feature>
<comment type="caution">
    <text evidence="2">The sequence shown here is derived from an EMBL/GenBank/DDBJ whole genome shotgun (WGS) entry which is preliminary data.</text>
</comment>
<dbReference type="Proteomes" id="UP001215280">
    <property type="component" value="Unassembled WGS sequence"/>
</dbReference>
<evidence type="ECO:0000256" key="1">
    <source>
        <dbReference type="SAM" id="MobiDB-lite"/>
    </source>
</evidence>